<evidence type="ECO:0000256" key="2">
    <source>
        <dbReference type="ARBA" id="ARBA00009331"/>
    </source>
</evidence>
<dbReference type="OrthoDB" id="5966508at2759"/>
<dbReference type="InterPro" id="IPR036539">
    <property type="entry name" value="Cyt_c_oxidase_su7a_sf"/>
</dbReference>
<dbReference type="AlphaFoldDB" id="A0A7M7RGV2"/>
<keyword evidence="10" id="KW-1185">Reference proteome</keyword>
<dbReference type="EnsemblMetazoa" id="XM_787297">
    <property type="protein sequence ID" value="XP_792390"/>
    <property type="gene ID" value="LOC587578"/>
</dbReference>
<dbReference type="InterPro" id="IPR003177">
    <property type="entry name" value="Cytc_oxidase_su7a_met"/>
</dbReference>
<organism evidence="9 10">
    <name type="scientific">Strongylocentrotus purpuratus</name>
    <name type="common">Purple sea urchin</name>
    <dbReference type="NCBI Taxonomy" id="7668"/>
    <lineage>
        <taxon>Eukaryota</taxon>
        <taxon>Metazoa</taxon>
        <taxon>Echinodermata</taxon>
        <taxon>Eleutherozoa</taxon>
        <taxon>Echinozoa</taxon>
        <taxon>Echinoidea</taxon>
        <taxon>Euechinoidea</taxon>
        <taxon>Echinacea</taxon>
        <taxon>Camarodonta</taxon>
        <taxon>Echinidea</taxon>
        <taxon>Strongylocentrotidae</taxon>
        <taxon>Strongylocentrotus</taxon>
    </lineage>
</organism>
<dbReference type="CDD" id="cd00928">
    <property type="entry name" value="Cyt_c_Oxidase_VIIa"/>
    <property type="match status" value="1"/>
</dbReference>
<evidence type="ECO:0000256" key="4">
    <source>
        <dbReference type="ARBA" id="ARBA00022946"/>
    </source>
</evidence>
<feature type="region of interest" description="Disordered" evidence="7">
    <location>
        <begin position="21"/>
        <end position="42"/>
    </location>
</feature>
<evidence type="ECO:0000256" key="8">
    <source>
        <dbReference type="SAM" id="Phobius"/>
    </source>
</evidence>
<name>A0A7M7RGV2_STRPU</name>
<keyword evidence="4" id="KW-0809">Transit peptide</keyword>
<dbReference type="InParanoid" id="A0A7M7RGV2"/>
<dbReference type="Proteomes" id="UP000007110">
    <property type="component" value="Unassembled WGS sequence"/>
</dbReference>
<dbReference type="PANTHER" id="PTHR10510">
    <property type="entry name" value="CYTOCHROME C OXIDASE POLYPEPTIDE 7A"/>
    <property type="match status" value="1"/>
</dbReference>
<comment type="similarity">
    <text evidence="2">Belongs to the cytochrome c oxidase VIIa family.</text>
</comment>
<dbReference type="GO" id="GO:0006123">
    <property type="term" value="P:mitochondrial electron transport, cytochrome c to oxygen"/>
    <property type="evidence" value="ECO:0007669"/>
    <property type="project" value="InterPro"/>
</dbReference>
<dbReference type="GO" id="GO:0006119">
    <property type="term" value="P:oxidative phosphorylation"/>
    <property type="evidence" value="ECO:0000318"/>
    <property type="project" value="GO_Central"/>
</dbReference>
<reference evidence="9" key="2">
    <citation type="submission" date="2021-01" db="UniProtKB">
        <authorList>
            <consortium name="EnsemblMetazoa"/>
        </authorList>
    </citation>
    <scope>IDENTIFICATION</scope>
</reference>
<accession>A0A7M7RGV2</accession>
<dbReference type="GO" id="GO:0098803">
    <property type="term" value="C:respiratory chain complex"/>
    <property type="evidence" value="ECO:0000318"/>
    <property type="project" value="GO_Central"/>
</dbReference>
<evidence type="ECO:0000256" key="6">
    <source>
        <dbReference type="ARBA" id="ARBA00023136"/>
    </source>
</evidence>
<dbReference type="FunCoup" id="A0A7M7RGV2">
    <property type="interactions" value="27"/>
</dbReference>
<dbReference type="FunFam" id="4.10.91.10:FF:000001">
    <property type="entry name" value="Cytochrome c oxidase subunit 7A1, mitochondrial"/>
    <property type="match status" value="1"/>
</dbReference>
<evidence type="ECO:0000313" key="10">
    <source>
        <dbReference type="Proteomes" id="UP000007110"/>
    </source>
</evidence>
<dbReference type="GeneID" id="587578"/>
<dbReference type="GO" id="GO:1902600">
    <property type="term" value="P:proton transmembrane transport"/>
    <property type="evidence" value="ECO:0007669"/>
    <property type="project" value="GOC"/>
</dbReference>
<dbReference type="GO" id="GO:0031966">
    <property type="term" value="C:mitochondrial membrane"/>
    <property type="evidence" value="ECO:0000318"/>
    <property type="project" value="GO_Central"/>
</dbReference>
<keyword evidence="8" id="KW-0812">Transmembrane</keyword>
<dbReference type="GO" id="GO:0045277">
    <property type="term" value="C:respiratory chain complex IV"/>
    <property type="evidence" value="ECO:0007669"/>
    <property type="project" value="InterPro"/>
</dbReference>
<evidence type="ECO:0000256" key="5">
    <source>
        <dbReference type="ARBA" id="ARBA00023128"/>
    </source>
</evidence>
<dbReference type="PANTHER" id="PTHR10510:SF11">
    <property type="entry name" value="CYTOCHROME C OXIDASE SUBUNIT 7A, MITOCHONDRIAL"/>
    <property type="match status" value="1"/>
</dbReference>
<dbReference type="GO" id="GO:0005743">
    <property type="term" value="C:mitochondrial inner membrane"/>
    <property type="evidence" value="ECO:0007669"/>
    <property type="project" value="UniProtKB-SubCell"/>
</dbReference>
<keyword evidence="5" id="KW-0496">Mitochondrion</keyword>
<proteinExistence type="inferred from homology"/>
<reference evidence="10" key="1">
    <citation type="submission" date="2015-02" db="EMBL/GenBank/DDBJ databases">
        <title>Genome sequencing for Strongylocentrotus purpuratus.</title>
        <authorList>
            <person name="Murali S."/>
            <person name="Liu Y."/>
            <person name="Vee V."/>
            <person name="English A."/>
            <person name="Wang M."/>
            <person name="Skinner E."/>
            <person name="Han Y."/>
            <person name="Muzny D.M."/>
            <person name="Worley K.C."/>
            <person name="Gibbs R.A."/>
        </authorList>
    </citation>
    <scope>NUCLEOTIDE SEQUENCE</scope>
</reference>
<evidence type="ECO:0000256" key="3">
    <source>
        <dbReference type="ARBA" id="ARBA00022792"/>
    </source>
</evidence>
<evidence type="ECO:0000256" key="7">
    <source>
        <dbReference type="SAM" id="MobiDB-lite"/>
    </source>
</evidence>
<keyword evidence="8" id="KW-1133">Transmembrane helix</keyword>
<dbReference type="InterPro" id="IPR039297">
    <property type="entry name" value="COX7a"/>
</dbReference>
<protein>
    <submittedName>
        <fullName evidence="9">Uncharacterized protein</fullName>
    </submittedName>
</protein>
<evidence type="ECO:0000256" key="1">
    <source>
        <dbReference type="ARBA" id="ARBA00004273"/>
    </source>
</evidence>
<keyword evidence="6 8" id="KW-0472">Membrane</keyword>
<dbReference type="KEGG" id="spu:587578"/>
<sequence>MNRILAIRSLVPRAGKTFSTSARTQVENKLKESQSKFQAPDGNPIHLKKGGMDYAVYSMTMGLTAVGTLWSCFALFQYAMPKK</sequence>
<dbReference type="OMA" id="VYCLGWA"/>
<keyword evidence="3" id="KW-0999">Mitochondrion inner membrane</keyword>
<comment type="subcellular location">
    <subcellularLocation>
        <location evidence="1">Mitochondrion inner membrane</location>
    </subcellularLocation>
</comment>
<dbReference type="RefSeq" id="XP_792390.1">
    <property type="nucleotide sequence ID" value="XM_787297.5"/>
</dbReference>
<dbReference type="SUPFAM" id="SSF81419">
    <property type="entry name" value="Mitochondrial cytochrome c oxidase subunit VIIa"/>
    <property type="match status" value="1"/>
</dbReference>
<feature type="transmembrane region" description="Helical" evidence="8">
    <location>
        <begin position="54"/>
        <end position="76"/>
    </location>
</feature>
<evidence type="ECO:0000313" key="9">
    <source>
        <dbReference type="EnsemblMetazoa" id="XP_792390"/>
    </source>
</evidence>
<dbReference type="Pfam" id="PF02238">
    <property type="entry name" value="COX7a"/>
    <property type="match status" value="1"/>
</dbReference>
<dbReference type="Gene3D" id="4.10.91.10">
    <property type="entry name" value="Cytochrome c oxidase, subunit VIIa"/>
    <property type="match status" value="1"/>
</dbReference>